<evidence type="ECO:0000256" key="2">
    <source>
        <dbReference type="ARBA" id="ARBA00023125"/>
    </source>
</evidence>
<evidence type="ECO:0000256" key="1">
    <source>
        <dbReference type="ARBA" id="ARBA00023015"/>
    </source>
</evidence>
<dbReference type="GO" id="GO:0003700">
    <property type="term" value="F:DNA-binding transcription factor activity"/>
    <property type="evidence" value="ECO:0007669"/>
    <property type="project" value="InterPro"/>
</dbReference>
<feature type="transmembrane region" description="Helical" evidence="5">
    <location>
        <begin position="13"/>
        <end position="37"/>
    </location>
</feature>
<keyword evidence="3" id="KW-0804">Transcription</keyword>
<dbReference type="Gene3D" id="1.10.10.60">
    <property type="entry name" value="Homeodomain-like"/>
    <property type="match status" value="2"/>
</dbReference>
<dbReference type="Pfam" id="PF17853">
    <property type="entry name" value="GGDEF_2"/>
    <property type="match status" value="1"/>
</dbReference>
<protein>
    <submittedName>
        <fullName evidence="7">Helix-turn-helix domain-containing protein</fullName>
    </submittedName>
</protein>
<keyword evidence="1" id="KW-0805">Transcription regulation</keyword>
<keyword evidence="2" id="KW-0238">DNA-binding</keyword>
<dbReference type="PANTHER" id="PTHR43280:SF28">
    <property type="entry name" value="HTH-TYPE TRANSCRIPTIONAL ACTIVATOR RHAS"/>
    <property type="match status" value="1"/>
</dbReference>
<dbReference type="PROSITE" id="PS01124">
    <property type="entry name" value="HTH_ARAC_FAMILY_2"/>
    <property type="match status" value="1"/>
</dbReference>
<evidence type="ECO:0000256" key="5">
    <source>
        <dbReference type="SAM" id="Phobius"/>
    </source>
</evidence>
<feature type="compositionally biased region" description="Acidic residues" evidence="4">
    <location>
        <begin position="793"/>
        <end position="802"/>
    </location>
</feature>
<dbReference type="GO" id="GO:0043565">
    <property type="term" value="F:sequence-specific DNA binding"/>
    <property type="evidence" value="ECO:0007669"/>
    <property type="project" value="InterPro"/>
</dbReference>
<reference evidence="7 8" key="1">
    <citation type="submission" date="2019-05" db="EMBL/GenBank/DDBJ databases">
        <title>We sequenced the genome of Paenibacillus hemerocallicola KCTC 33185 for further insight into its adaptation and study the phylogeny of Paenibacillus.</title>
        <authorList>
            <person name="Narsing Rao M.P."/>
        </authorList>
    </citation>
    <scope>NUCLEOTIDE SEQUENCE [LARGE SCALE GENOMIC DNA]</scope>
    <source>
        <strain evidence="7 8">KCTC 33185</strain>
    </source>
</reference>
<dbReference type="SMART" id="SM00342">
    <property type="entry name" value="HTH_ARAC"/>
    <property type="match status" value="1"/>
</dbReference>
<dbReference type="InterPro" id="IPR009057">
    <property type="entry name" value="Homeodomain-like_sf"/>
</dbReference>
<evidence type="ECO:0000313" key="7">
    <source>
        <dbReference type="EMBL" id="TNJ67031.1"/>
    </source>
</evidence>
<gene>
    <name evidence="7" type="ORF">FE784_07475</name>
</gene>
<dbReference type="SUPFAM" id="SSF46689">
    <property type="entry name" value="Homeodomain-like"/>
    <property type="match status" value="2"/>
</dbReference>
<evidence type="ECO:0000256" key="4">
    <source>
        <dbReference type="SAM" id="MobiDB-lite"/>
    </source>
</evidence>
<dbReference type="Pfam" id="PF12833">
    <property type="entry name" value="HTH_18"/>
    <property type="match status" value="1"/>
</dbReference>
<keyword evidence="5" id="KW-1133">Transmembrane helix</keyword>
<dbReference type="RefSeq" id="WP_139601516.1">
    <property type="nucleotide sequence ID" value="NZ_VDCQ01000007.1"/>
</dbReference>
<keyword evidence="8" id="KW-1185">Reference proteome</keyword>
<dbReference type="InterPro" id="IPR018062">
    <property type="entry name" value="HTH_AraC-typ_CS"/>
</dbReference>
<name>A0A5C4TDF1_9BACL</name>
<keyword evidence="5" id="KW-0472">Membrane</keyword>
<comment type="caution">
    <text evidence="7">The sequence shown here is derived from an EMBL/GenBank/DDBJ whole genome shotgun (WGS) entry which is preliminary data.</text>
</comment>
<evidence type="ECO:0000259" key="6">
    <source>
        <dbReference type="PROSITE" id="PS01124"/>
    </source>
</evidence>
<dbReference type="PANTHER" id="PTHR43280">
    <property type="entry name" value="ARAC-FAMILY TRANSCRIPTIONAL REGULATOR"/>
    <property type="match status" value="1"/>
</dbReference>
<dbReference type="InterPro" id="IPR041522">
    <property type="entry name" value="CdaR_GGDEF"/>
</dbReference>
<dbReference type="EMBL" id="VDCQ01000007">
    <property type="protein sequence ID" value="TNJ67031.1"/>
    <property type="molecule type" value="Genomic_DNA"/>
</dbReference>
<evidence type="ECO:0000256" key="3">
    <source>
        <dbReference type="ARBA" id="ARBA00023163"/>
    </source>
</evidence>
<dbReference type="AlphaFoldDB" id="A0A5C4TDF1"/>
<organism evidence="7 8">
    <name type="scientific">Paenibacillus hemerocallicola</name>
    <dbReference type="NCBI Taxonomy" id="1172614"/>
    <lineage>
        <taxon>Bacteria</taxon>
        <taxon>Bacillati</taxon>
        <taxon>Bacillota</taxon>
        <taxon>Bacilli</taxon>
        <taxon>Bacillales</taxon>
        <taxon>Paenibacillaceae</taxon>
        <taxon>Paenibacillus</taxon>
    </lineage>
</organism>
<dbReference type="PRINTS" id="PR00032">
    <property type="entry name" value="HTHARAC"/>
</dbReference>
<dbReference type="PROSITE" id="PS00041">
    <property type="entry name" value="HTH_ARAC_FAMILY_1"/>
    <property type="match status" value="1"/>
</dbReference>
<dbReference type="OrthoDB" id="1975037at2"/>
<feature type="domain" description="HTH araC/xylS-type" evidence="6">
    <location>
        <begin position="676"/>
        <end position="774"/>
    </location>
</feature>
<dbReference type="Proteomes" id="UP000307943">
    <property type="component" value="Unassembled WGS sequence"/>
</dbReference>
<feature type="transmembrane region" description="Helical" evidence="5">
    <location>
        <begin position="304"/>
        <end position="328"/>
    </location>
</feature>
<proteinExistence type="predicted"/>
<sequence length="802" mass="91125">MKMRLARLRVNRLFVKILLCFLSLLIPILIVGFFTYVNFIKELKRDFEEKIMMNVRTSAGTVDSYLQMIHESSISFFNDSSVIRLLKPDKLYSVTERAELEQLARNIARTRVNISSFVDETFVYIDNEKVYTSGGVNDFASFLGKYYRFADYDAYAWEQMMNSVKMIDILHPTDVETPFSRSRVIPFLAFAPLGPYRAVMVTTVPVNTIQRTMDSVFAGPSTRVIVTDDAGRMILNSDPDFANMEAVRVVGEISGTTKQKQGEFAVQGRLYTISAVNTDLYGWSFYAITPIDEFKKQASGILEMVVIICISLIVIGCFFSFVFTYIIYNPIRRIGVVLTGSEEGIRDQGPVVRSDEWERIGSGINRLIENRRRMQDELNVLSLEYAENVLLQLLKGNVPTDEQSGEIQSVLARQLGFVHGDYVCFVISVDFRNEFYDDFQDVERIVIQSKLKKMIGGLLHGSSALYVLEYKPHLYIVVANIGSDEETVVIERKLQQMMQTFRYDALYCRINAGIGKAYAGPEGITRSYRDALTAMLSVGPADHFKIVRAKELHIQYGVQYSFADETRLLALLKTGDIAGVTDAIEKMALELASHNVSFDERNSLLHELYNTGRRFLMERGLKPEQFVTAREREQLVRPGEHPLALEARKGQLIAFFGRIAAFVSKKQSNKSNSLVALIQDYVEDHYTSDLSLEKIADEMEISVKYASRVFKDKLGVNLTDYISRLRVAKAKELLSQTNMSIQDISENVGYFSRTTFLRTFKKLEGVSPQEFRNTTASGRGGNRLIKGSMERTDPEEDEVDHD</sequence>
<dbReference type="InterPro" id="IPR018060">
    <property type="entry name" value="HTH_AraC"/>
</dbReference>
<evidence type="ECO:0000313" key="8">
    <source>
        <dbReference type="Proteomes" id="UP000307943"/>
    </source>
</evidence>
<keyword evidence="5" id="KW-0812">Transmembrane</keyword>
<accession>A0A5C4TDF1</accession>
<dbReference type="InterPro" id="IPR020449">
    <property type="entry name" value="Tscrpt_reg_AraC-type_HTH"/>
</dbReference>
<feature type="region of interest" description="Disordered" evidence="4">
    <location>
        <begin position="771"/>
        <end position="802"/>
    </location>
</feature>